<dbReference type="InterPro" id="IPR050546">
    <property type="entry name" value="Glycosyl_Hydrlase_16"/>
</dbReference>
<dbReference type="Gene3D" id="2.60.120.200">
    <property type="match status" value="1"/>
</dbReference>
<feature type="transmembrane region" description="Helical" evidence="2">
    <location>
        <begin position="129"/>
        <end position="150"/>
    </location>
</feature>
<feature type="compositionally biased region" description="Low complexity" evidence="1">
    <location>
        <begin position="18"/>
        <end position="32"/>
    </location>
</feature>
<feature type="compositionally biased region" description="Low complexity" evidence="1">
    <location>
        <begin position="80"/>
        <end position="92"/>
    </location>
</feature>
<keyword evidence="2" id="KW-0472">Membrane</keyword>
<protein>
    <submittedName>
        <fullName evidence="4">Gram-negative bacteria-binding protein</fullName>
    </submittedName>
</protein>
<feature type="domain" description="GH16" evidence="3">
    <location>
        <begin position="167"/>
        <end position="476"/>
    </location>
</feature>
<evidence type="ECO:0000313" key="4">
    <source>
        <dbReference type="EMBL" id="ROT40963.1"/>
    </source>
</evidence>
<dbReference type="PANTHER" id="PTHR10963">
    <property type="entry name" value="GLYCOSYL HYDROLASE-RELATED"/>
    <property type="match status" value="1"/>
</dbReference>
<organism evidence="4 5">
    <name type="scientific">Sodiomyces alkalinus (strain CBS 110278 / VKM F-3762 / F11)</name>
    <name type="common">Alkaliphilic filamentous fungus</name>
    <dbReference type="NCBI Taxonomy" id="1314773"/>
    <lineage>
        <taxon>Eukaryota</taxon>
        <taxon>Fungi</taxon>
        <taxon>Dikarya</taxon>
        <taxon>Ascomycota</taxon>
        <taxon>Pezizomycotina</taxon>
        <taxon>Sordariomycetes</taxon>
        <taxon>Hypocreomycetidae</taxon>
        <taxon>Glomerellales</taxon>
        <taxon>Plectosphaerellaceae</taxon>
        <taxon>Sodiomyces</taxon>
    </lineage>
</organism>
<dbReference type="PROSITE" id="PS51762">
    <property type="entry name" value="GH16_2"/>
    <property type="match status" value="1"/>
</dbReference>
<dbReference type="STRING" id="1314773.A0A3N2Q2H8"/>
<dbReference type="FunFam" id="2.60.120.200:FF:000178">
    <property type="entry name" value="Glycoside hydrolase family 16 protein"/>
    <property type="match status" value="1"/>
</dbReference>
<proteinExistence type="predicted"/>
<dbReference type="OrthoDB" id="4781at2759"/>
<dbReference type="Pfam" id="PF00722">
    <property type="entry name" value="Glyco_hydro_16"/>
    <property type="match status" value="1"/>
</dbReference>
<dbReference type="SUPFAM" id="SSF49899">
    <property type="entry name" value="Concanavalin A-like lectins/glucanases"/>
    <property type="match status" value="1"/>
</dbReference>
<dbReference type="PANTHER" id="PTHR10963:SF62">
    <property type="entry name" value="GLUCAN 1,3-BETA-GLUCOSIDASE"/>
    <property type="match status" value="1"/>
</dbReference>
<keyword evidence="2" id="KW-1133">Transmembrane helix</keyword>
<evidence type="ECO:0000259" key="3">
    <source>
        <dbReference type="PROSITE" id="PS51762"/>
    </source>
</evidence>
<dbReference type="Proteomes" id="UP000272025">
    <property type="component" value="Unassembled WGS sequence"/>
</dbReference>
<dbReference type="GeneID" id="39576342"/>
<keyword evidence="5" id="KW-1185">Reference proteome</keyword>
<keyword evidence="2" id="KW-0812">Transmembrane</keyword>
<feature type="compositionally biased region" description="Polar residues" evidence="1">
    <location>
        <begin position="68"/>
        <end position="79"/>
    </location>
</feature>
<dbReference type="RefSeq" id="XP_028468769.1">
    <property type="nucleotide sequence ID" value="XM_028607864.1"/>
</dbReference>
<dbReference type="AlphaFoldDB" id="A0A3N2Q2H8"/>
<evidence type="ECO:0000256" key="2">
    <source>
        <dbReference type="SAM" id="Phobius"/>
    </source>
</evidence>
<dbReference type="InterPro" id="IPR013320">
    <property type="entry name" value="ConA-like_dom_sf"/>
</dbReference>
<accession>A0A3N2Q2H8</accession>
<evidence type="ECO:0000313" key="5">
    <source>
        <dbReference type="Proteomes" id="UP000272025"/>
    </source>
</evidence>
<sequence length="502" mass="56236">MAGEFPKDAQGLYGRSVTGPAPSAATTATATPQYRPGTPTSESLGRNPFADGVESRSSHPPGHADVPSSGTNPFVSPETSRPASSYGSSSGRDASRFDEGPQRYFQSRRIRKDDIQKPWLEKVHPKEKWVTILPVIGILIGLGISGFLVWDGVRSVVKHKYCLVLEDDFSNGLNSNIWTKEVEVGGFGNGQFEWTTTSEENVFVRDSKLHIRATLTDSSLIEHDTVIDLLEDGTCTSDIVSNCVTATNTTSGNATIVQPARSGRIHTKKGARIKYGRVEVTAKMPRGDWLWPAIWMLPERDTYGPWPASGEIDILESRGNDWRYDQGGNDIASSALHWGPDPGNDAWWRTNNKRQALKTTYSAGFNTFGLEWSQKYLFTYINSRLLQVLYTNFNEPMWRRGNFPEANANGTRLNNIWSQTGRSNTPFDHPFYLILNVAVGGTNGWFEDGRSDKPWLNGSPNAKKDFWEHREDFIPTWTQPEMEVSKVMMWQQCNGDEELEEL</sequence>
<dbReference type="EMBL" id="ML119052">
    <property type="protein sequence ID" value="ROT40963.1"/>
    <property type="molecule type" value="Genomic_DNA"/>
</dbReference>
<gene>
    <name evidence="4" type="ORF">SODALDRAFT_272889</name>
</gene>
<dbReference type="InterPro" id="IPR000757">
    <property type="entry name" value="Beta-glucanase-like"/>
</dbReference>
<dbReference type="GO" id="GO:0005975">
    <property type="term" value="P:carbohydrate metabolic process"/>
    <property type="evidence" value="ECO:0007669"/>
    <property type="project" value="InterPro"/>
</dbReference>
<reference evidence="4 5" key="1">
    <citation type="journal article" date="2018" name="Mol. Ecol.">
        <title>The obligate alkalophilic soda-lake fungus Sodiomyces alkalinus has shifted to a protein diet.</title>
        <authorList>
            <person name="Grum-Grzhimaylo A.A."/>
            <person name="Falkoski D.L."/>
            <person name="van den Heuvel J."/>
            <person name="Valero-Jimenez C.A."/>
            <person name="Min B."/>
            <person name="Choi I.G."/>
            <person name="Lipzen A."/>
            <person name="Daum C.G."/>
            <person name="Aanen D.K."/>
            <person name="Tsang A."/>
            <person name="Henrissat B."/>
            <person name="Bilanenko E.N."/>
            <person name="de Vries R.P."/>
            <person name="van Kan J.A.L."/>
            <person name="Grigoriev I.V."/>
            <person name="Debets A.J.M."/>
        </authorList>
    </citation>
    <scope>NUCLEOTIDE SEQUENCE [LARGE SCALE GENOMIC DNA]</scope>
    <source>
        <strain evidence="4 5">F11</strain>
    </source>
</reference>
<dbReference type="GO" id="GO:0004553">
    <property type="term" value="F:hydrolase activity, hydrolyzing O-glycosyl compounds"/>
    <property type="evidence" value="ECO:0007669"/>
    <property type="project" value="InterPro"/>
</dbReference>
<evidence type="ECO:0000256" key="1">
    <source>
        <dbReference type="SAM" id="MobiDB-lite"/>
    </source>
</evidence>
<feature type="region of interest" description="Disordered" evidence="1">
    <location>
        <begin position="1"/>
        <end position="103"/>
    </location>
</feature>
<name>A0A3N2Q2H8_SODAK</name>